<accession>A0ABC9TZ13</accession>
<evidence type="ECO:0000313" key="1">
    <source>
        <dbReference type="EMBL" id="ERI77596.1"/>
    </source>
</evidence>
<dbReference type="AlphaFoldDB" id="A0ABC9TZ13"/>
<dbReference type="EMBL" id="AWSU01000147">
    <property type="protein sequence ID" value="ERI77596.1"/>
    <property type="molecule type" value="Genomic_DNA"/>
</dbReference>
<dbReference type="Proteomes" id="UP000016491">
    <property type="component" value="Unassembled WGS sequence"/>
</dbReference>
<proteinExistence type="predicted"/>
<protein>
    <submittedName>
        <fullName evidence="1">Uncharacterized protein</fullName>
    </submittedName>
</protein>
<evidence type="ECO:0000313" key="2">
    <source>
        <dbReference type="Proteomes" id="UP000016491"/>
    </source>
</evidence>
<sequence>MPLFRKQEVKNVPLQVHRKSPIISISNAKNIDFQAKFFL</sequence>
<gene>
    <name evidence="1" type="ORF">CLOSYM_01926</name>
</gene>
<comment type="caution">
    <text evidence="1">The sequence shown here is derived from an EMBL/GenBank/DDBJ whole genome shotgun (WGS) entry which is preliminary data.</text>
</comment>
<name>A0ABC9TZ13_CLOSY</name>
<organism evidence="1 2">
    <name type="scientific">[Clostridium] symbiosum ATCC 14940</name>
    <dbReference type="NCBI Taxonomy" id="411472"/>
    <lineage>
        <taxon>Bacteria</taxon>
        <taxon>Bacillati</taxon>
        <taxon>Bacillota</taxon>
        <taxon>Clostridia</taxon>
        <taxon>Lachnospirales</taxon>
        <taxon>Lachnospiraceae</taxon>
        <taxon>Otoolea</taxon>
    </lineage>
</organism>
<reference evidence="1 2" key="1">
    <citation type="submission" date="2013-07" db="EMBL/GenBank/DDBJ databases">
        <authorList>
            <person name="Weinstock G."/>
            <person name="Sodergren E."/>
            <person name="Wylie T."/>
            <person name="Fulton L."/>
            <person name="Fulton R."/>
            <person name="Fronick C."/>
            <person name="O'Laughlin M."/>
            <person name="Godfrey J."/>
            <person name="Miner T."/>
            <person name="Herter B."/>
            <person name="Appelbaum E."/>
            <person name="Cordes M."/>
            <person name="Lek S."/>
            <person name="Wollam A."/>
            <person name="Pepin K.H."/>
            <person name="Palsikar V.B."/>
            <person name="Mitreva M."/>
            <person name="Wilson R.K."/>
        </authorList>
    </citation>
    <scope>NUCLEOTIDE SEQUENCE [LARGE SCALE GENOMIC DNA]</scope>
    <source>
        <strain evidence="1 2">ATCC 14940</strain>
    </source>
</reference>